<evidence type="ECO:0000259" key="1">
    <source>
        <dbReference type="Pfam" id="PF00501"/>
    </source>
</evidence>
<protein>
    <submittedName>
        <fullName evidence="3">Acyl-CoA synthetase</fullName>
    </submittedName>
</protein>
<evidence type="ECO:0000313" key="3">
    <source>
        <dbReference type="EMBL" id="KAA2260087.1"/>
    </source>
</evidence>
<dbReference type="Gene3D" id="3.30.300.30">
    <property type="match status" value="1"/>
</dbReference>
<organism evidence="3 4">
    <name type="scientific">Solihabitans fulvus</name>
    <dbReference type="NCBI Taxonomy" id="1892852"/>
    <lineage>
        <taxon>Bacteria</taxon>
        <taxon>Bacillati</taxon>
        <taxon>Actinomycetota</taxon>
        <taxon>Actinomycetes</taxon>
        <taxon>Pseudonocardiales</taxon>
        <taxon>Pseudonocardiaceae</taxon>
        <taxon>Solihabitans</taxon>
    </lineage>
</organism>
<feature type="domain" description="AMP-dependent synthetase/ligase" evidence="1">
    <location>
        <begin position="45"/>
        <end position="430"/>
    </location>
</feature>
<dbReference type="InterPro" id="IPR050237">
    <property type="entry name" value="ATP-dep_AMP-bd_enzyme"/>
</dbReference>
<dbReference type="InterPro" id="IPR025110">
    <property type="entry name" value="AMP-bd_C"/>
</dbReference>
<accession>A0A5B2X9D9</accession>
<dbReference type="PANTHER" id="PTHR43767:SF1">
    <property type="entry name" value="NONRIBOSOMAL PEPTIDE SYNTHASE PES1 (EUROFUNG)-RELATED"/>
    <property type="match status" value="1"/>
</dbReference>
<evidence type="ECO:0000259" key="2">
    <source>
        <dbReference type="Pfam" id="PF13193"/>
    </source>
</evidence>
<dbReference type="GO" id="GO:0016878">
    <property type="term" value="F:acid-thiol ligase activity"/>
    <property type="evidence" value="ECO:0007669"/>
    <property type="project" value="UniProtKB-ARBA"/>
</dbReference>
<reference evidence="3 4" key="2">
    <citation type="submission" date="2019-09" db="EMBL/GenBank/DDBJ databases">
        <authorList>
            <person name="Jin C."/>
        </authorList>
    </citation>
    <scope>NUCLEOTIDE SEQUENCE [LARGE SCALE GENOMIC DNA]</scope>
    <source>
        <strain evidence="3 4">AN110305</strain>
    </source>
</reference>
<sequence>MTTSSSAHDLLWPHYAGPEDLAAIEAVPLERRGLPDSTYDLVTGAARQWPDRIALSLLPSAARWDEPVVWTFTDLADRVHRIANVLTSLGIGRRDAVGLLSPNVGTLFAATLAAEAVGIAAPVNPALAAEQVAELLTLSGAKLLVAAGPELAPAAWDRAVEVAKLAGIETVLALRPDGATDDPPPLSTGAYLDDLAAEQPGDRLLAADRPTATDLASYFHTGGTTGTPKLAAHTHGNEVAMSWTLAAEKSLGDGAVYLGGLPLFHVNAVLVTGLGPLMAGQQVVWAGPTGYRDPALYQHFWKIVERYRVTTFSAVPTVYAVLGQVPVDADLSSLQFGVVGAAPLPPAVADRFTQHTGVPLVQGYGLTEATCATARNYAGHQREGSVGQRLPYQQIKAVRVDEETGAFTDLPPGETGTLVISGPTVFPGYLRQGPDGPVPEATGKVVDGWLDTGDLGRVDEDGYVYLSGRRKDLIIRGGHNIDPAVIEDALLAHPAVTGAAAVGRPDAHSGEVPVAYVTLQPDATVTVDELLAWAAEHVPEPAAAPKLVTVLAELPLTAVGKPFKPALRKDALRTVVSEELAALGLSHLTVDVVLDGSDPVAVIGGPAEEAEVEAIRQALGRYTCTWRLSG</sequence>
<dbReference type="InterPro" id="IPR045851">
    <property type="entry name" value="AMP-bd_C_sf"/>
</dbReference>
<dbReference type="Gene3D" id="3.40.50.12780">
    <property type="entry name" value="N-terminal domain of ligase-like"/>
    <property type="match status" value="1"/>
</dbReference>
<dbReference type="InterPro" id="IPR000873">
    <property type="entry name" value="AMP-dep_synth/lig_dom"/>
</dbReference>
<dbReference type="NCBIfam" id="NF005714">
    <property type="entry name" value="PRK07529.1"/>
    <property type="match status" value="1"/>
</dbReference>
<dbReference type="InterPro" id="IPR020845">
    <property type="entry name" value="AMP-binding_CS"/>
</dbReference>
<dbReference type="PROSITE" id="PS00455">
    <property type="entry name" value="AMP_BINDING"/>
    <property type="match status" value="1"/>
</dbReference>
<dbReference type="EMBL" id="VUOB01000037">
    <property type="protein sequence ID" value="KAA2260087.1"/>
    <property type="molecule type" value="Genomic_DNA"/>
</dbReference>
<dbReference type="RefSeq" id="WP_149851216.1">
    <property type="nucleotide sequence ID" value="NZ_VUOB01000037.1"/>
</dbReference>
<evidence type="ECO:0000313" key="4">
    <source>
        <dbReference type="Proteomes" id="UP000323454"/>
    </source>
</evidence>
<proteinExistence type="predicted"/>
<dbReference type="Proteomes" id="UP000323454">
    <property type="component" value="Unassembled WGS sequence"/>
</dbReference>
<reference evidence="3 4" key="1">
    <citation type="submission" date="2019-09" db="EMBL/GenBank/DDBJ databases">
        <title>Goodfellowia gen. nov., a new genus of the Pseudonocardineae related to Actinoalloteichus, containing Goodfellowia coeruleoviolacea gen. nov., comb. nov. gen. nov., comb. nov.</title>
        <authorList>
            <person name="Labeda D."/>
        </authorList>
    </citation>
    <scope>NUCLEOTIDE SEQUENCE [LARGE SCALE GENOMIC DNA]</scope>
    <source>
        <strain evidence="3 4">AN110305</strain>
    </source>
</reference>
<dbReference type="Pfam" id="PF00501">
    <property type="entry name" value="AMP-binding"/>
    <property type="match status" value="1"/>
</dbReference>
<dbReference type="OrthoDB" id="9803968at2"/>
<dbReference type="SUPFAM" id="SSF56801">
    <property type="entry name" value="Acetyl-CoA synthetase-like"/>
    <property type="match status" value="1"/>
</dbReference>
<name>A0A5B2X9D9_9PSEU</name>
<comment type="caution">
    <text evidence="3">The sequence shown here is derived from an EMBL/GenBank/DDBJ whole genome shotgun (WGS) entry which is preliminary data.</text>
</comment>
<gene>
    <name evidence="3" type="ORF">F0L68_20380</name>
</gene>
<keyword evidence="4" id="KW-1185">Reference proteome</keyword>
<feature type="domain" description="AMP-binding enzyme C-terminal" evidence="2">
    <location>
        <begin position="486"/>
        <end position="561"/>
    </location>
</feature>
<dbReference type="AlphaFoldDB" id="A0A5B2X9D9"/>
<dbReference type="InterPro" id="IPR042099">
    <property type="entry name" value="ANL_N_sf"/>
</dbReference>
<dbReference type="Pfam" id="PF13193">
    <property type="entry name" value="AMP-binding_C"/>
    <property type="match status" value="1"/>
</dbReference>
<dbReference type="PANTHER" id="PTHR43767">
    <property type="entry name" value="LONG-CHAIN-FATTY-ACID--COA LIGASE"/>
    <property type="match status" value="1"/>
</dbReference>